<keyword evidence="1" id="KW-0812">Transmembrane</keyword>
<name>A0AAD9ULN3_RIDPI</name>
<sequence length="143" mass="16584">MNFVISGEVVFAAAAAEVFNYGWYSEYTPWGPRSYRMLMPSVAASLGLAVIYKAIIHFYWRPRYIGDLWVLTMWIGTLVLCLEASVSLWSKISIADFIIDVVHTFIITYIMLVVIFLIRLINHVEYPDTGVEEEYIDNRFTRQ</sequence>
<evidence type="ECO:0000256" key="1">
    <source>
        <dbReference type="SAM" id="Phobius"/>
    </source>
</evidence>
<evidence type="ECO:0000313" key="3">
    <source>
        <dbReference type="Proteomes" id="UP001209878"/>
    </source>
</evidence>
<protein>
    <submittedName>
        <fullName evidence="2">Uncharacterized protein</fullName>
    </submittedName>
</protein>
<keyword evidence="3" id="KW-1185">Reference proteome</keyword>
<reference evidence="2" key="1">
    <citation type="journal article" date="2023" name="Mol. Biol. Evol.">
        <title>Third-Generation Sequencing Reveals the Adaptive Role of the Epigenome in Three Deep-Sea Polychaetes.</title>
        <authorList>
            <person name="Perez M."/>
            <person name="Aroh O."/>
            <person name="Sun Y."/>
            <person name="Lan Y."/>
            <person name="Juniper S.K."/>
            <person name="Young C.R."/>
            <person name="Angers B."/>
            <person name="Qian P.Y."/>
        </authorList>
    </citation>
    <scope>NUCLEOTIDE SEQUENCE</scope>
    <source>
        <strain evidence="2">R07B-5</strain>
    </source>
</reference>
<dbReference type="Proteomes" id="UP001209878">
    <property type="component" value="Unassembled WGS sequence"/>
</dbReference>
<dbReference type="EMBL" id="JAODUO010000002">
    <property type="protein sequence ID" value="KAK2194078.1"/>
    <property type="molecule type" value="Genomic_DNA"/>
</dbReference>
<evidence type="ECO:0000313" key="2">
    <source>
        <dbReference type="EMBL" id="KAK2194078.1"/>
    </source>
</evidence>
<feature type="transmembrane region" description="Helical" evidence="1">
    <location>
        <begin position="101"/>
        <end position="121"/>
    </location>
</feature>
<keyword evidence="1" id="KW-0472">Membrane</keyword>
<organism evidence="2 3">
    <name type="scientific">Ridgeia piscesae</name>
    <name type="common">Tubeworm</name>
    <dbReference type="NCBI Taxonomy" id="27915"/>
    <lineage>
        <taxon>Eukaryota</taxon>
        <taxon>Metazoa</taxon>
        <taxon>Spiralia</taxon>
        <taxon>Lophotrochozoa</taxon>
        <taxon>Annelida</taxon>
        <taxon>Polychaeta</taxon>
        <taxon>Sedentaria</taxon>
        <taxon>Canalipalpata</taxon>
        <taxon>Sabellida</taxon>
        <taxon>Siboglinidae</taxon>
        <taxon>Ridgeia</taxon>
    </lineage>
</organism>
<proteinExistence type="predicted"/>
<feature type="transmembrane region" description="Helical" evidence="1">
    <location>
        <begin position="37"/>
        <end position="56"/>
    </location>
</feature>
<dbReference type="AlphaFoldDB" id="A0AAD9ULN3"/>
<gene>
    <name evidence="2" type="ORF">NP493_2g00031</name>
</gene>
<feature type="transmembrane region" description="Helical" evidence="1">
    <location>
        <begin position="68"/>
        <end position="89"/>
    </location>
</feature>
<keyword evidence="1" id="KW-1133">Transmembrane helix</keyword>
<comment type="caution">
    <text evidence="2">The sequence shown here is derived from an EMBL/GenBank/DDBJ whole genome shotgun (WGS) entry which is preliminary data.</text>
</comment>
<accession>A0AAD9ULN3</accession>